<keyword evidence="6" id="KW-1185">Reference proteome</keyword>
<dbReference type="PANTHER" id="PTHR23080:SF133">
    <property type="entry name" value="SI:CH211-262I1.5-RELATED"/>
    <property type="match status" value="1"/>
</dbReference>
<comment type="caution">
    <text evidence="5">The sequence shown here is derived from an EMBL/GenBank/DDBJ whole genome shotgun (WGS) entry which is preliminary data.</text>
</comment>
<name>A0A8X6KVJ8_TRICU</name>
<gene>
    <name evidence="5" type="primary">AVEN_51288_1</name>
    <name evidence="5" type="ORF">TNCT_737801</name>
</gene>
<evidence type="ECO:0000256" key="2">
    <source>
        <dbReference type="ARBA" id="ARBA00022723"/>
    </source>
</evidence>
<comment type="cofactor">
    <cofactor evidence="1">
        <name>a divalent metal cation</name>
        <dbReference type="ChEBI" id="CHEBI:60240"/>
    </cofactor>
</comment>
<proteinExistence type="predicted"/>
<dbReference type="Pfam" id="PF13359">
    <property type="entry name" value="DDE_Tnp_4"/>
    <property type="match status" value="1"/>
</dbReference>
<dbReference type="InterPro" id="IPR027806">
    <property type="entry name" value="HARBI1_dom"/>
</dbReference>
<protein>
    <recommendedName>
        <fullName evidence="7">DDE Tnp4 domain-containing protein</fullName>
    </recommendedName>
</protein>
<evidence type="ECO:0000256" key="1">
    <source>
        <dbReference type="ARBA" id="ARBA00001968"/>
    </source>
</evidence>
<accession>A0A8X6KVJ8</accession>
<sequence>MLSEKDNALKEIEDDLSVGTKRRSIDRYFMFLVKLRTGISNEFLSVLFGISDSTVSRDFNLVTDDKLKLQDVFPTKDEVIRYMPPPFRMHCKNVRIIVDCTEFEIQKPASPMEQQMTFSRYKNANTLKGMIGITPNGATSFISELYSGSISDKELFIRSKLMDRLERNDVVMADKGFLISKELEEIGCKLYQPIFLQDKIQFNFSEMVSNCQLSNKRVTVERAISRVKMYNYFEGPLSYNSLHNANKVFFYYMHVMQFSQTLETS</sequence>
<evidence type="ECO:0000313" key="6">
    <source>
        <dbReference type="Proteomes" id="UP000887116"/>
    </source>
</evidence>
<reference evidence="5" key="1">
    <citation type="submission" date="2020-07" db="EMBL/GenBank/DDBJ databases">
        <title>Multicomponent nature underlies the extraordinary mechanical properties of spider dragline silk.</title>
        <authorList>
            <person name="Kono N."/>
            <person name="Nakamura H."/>
            <person name="Mori M."/>
            <person name="Yoshida Y."/>
            <person name="Ohtoshi R."/>
            <person name="Malay A.D."/>
            <person name="Moran D.A.P."/>
            <person name="Tomita M."/>
            <person name="Numata K."/>
            <person name="Arakawa K."/>
        </authorList>
    </citation>
    <scope>NUCLEOTIDE SEQUENCE</scope>
</reference>
<dbReference type="Proteomes" id="UP000887116">
    <property type="component" value="Unassembled WGS sequence"/>
</dbReference>
<dbReference type="PANTHER" id="PTHR23080">
    <property type="entry name" value="THAP DOMAIN PROTEIN"/>
    <property type="match status" value="1"/>
</dbReference>
<dbReference type="GO" id="GO:0046872">
    <property type="term" value="F:metal ion binding"/>
    <property type="evidence" value="ECO:0007669"/>
    <property type="project" value="UniProtKB-KW"/>
</dbReference>
<evidence type="ECO:0000259" key="3">
    <source>
        <dbReference type="Pfam" id="PF13359"/>
    </source>
</evidence>
<dbReference type="InterPro" id="IPR027805">
    <property type="entry name" value="Transposase_HTH_dom"/>
</dbReference>
<organism evidence="5 6">
    <name type="scientific">Trichonephila clavata</name>
    <name type="common">Joro spider</name>
    <name type="synonym">Nephila clavata</name>
    <dbReference type="NCBI Taxonomy" id="2740835"/>
    <lineage>
        <taxon>Eukaryota</taxon>
        <taxon>Metazoa</taxon>
        <taxon>Ecdysozoa</taxon>
        <taxon>Arthropoda</taxon>
        <taxon>Chelicerata</taxon>
        <taxon>Arachnida</taxon>
        <taxon>Araneae</taxon>
        <taxon>Araneomorphae</taxon>
        <taxon>Entelegynae</taxon>
        <taxon>Araneoidea</taxon>
        <taxon>Nephilidae</taxon>
        <taxon>Trichonephila</taxon>
    </lineage>
</organism>
<evidence type="ECO:0008006" key="7">
    <source>
        <dbReference type="Google" id="ProtNLM"/>
    </source>
</evidence>
<dbReference type="EMBL" id="BMAO01023357">
    <property type="protein sequence ID" value="GFQ88160.1"/>
    <property type="molecule type" value="Genomic_DNA"/>
</dbReference>
<evidence type="ECO:0000259" key="4">
    <source>
        <dbReference type="Pfam" id="PF13613"/>
    </source>
</evidence>
<feature type="domain" description="Transposase Helix-turn-helix" evidence="4">
    <location>
        <begin position="26"/>
        <end position="61"/>
    </location>
</feature>
<evidence type="ECO:0000313" key="5">
    <source>
        <dbReference type="EMBL" id="GFQ88160.1"/>
    </source>
</evidence>
<dbReference type="OrthoDB" id="6423901at2759"/>
<dbReference type="Pfam" id="PF13613">
    <property type="entry name" value="HTH_Tnp_4"/>
    <property type="match status" value="1"/>
</dbReference>
<dbReference type="AlphaFoldDB" id="A0A8X6KVJ8"/>
<feature type="domain" description="DDE Tnp4" evidence="3">
    <location>
        <begin position="98"/>
        <end position="249"/>
    </location>
</feature>
<keyword evidence="2" id="KW-0479">Metal-binding</keyword>